<dbReference type="Pfam" id="PF00849">
    <property type="entry name" value="PseudoU_synth_2"/>
    <property type="match status" value="1"/>
</dbReference>
<comment type="function">
    <text evidence="2">Responsible for synthesis of pseudouridine from uracil at positions 955, 2504 and 2580 in 23S ribosomal RNA.</text>
</comment>
<dbReference type="InterPro" id="IPR050188">
    <property type="entry name" value="RluA_PseudoU_synthase"/>
</dbReference>
<comment type="catalytic activity">
    <reaction evidence="1">
        <text>uridine(955/2504/2580) in 23S rRNA = pseudouridine(955/2504/2580) in 23S rRNA</text>
        <dbReference type="Rhea" id="RHEA:42528"/>
        <dbReference type="Rhea" id="RHEA-COMP:10099"/>
        <dbReference type="Rhea" id="RHEA-COMP:10100"/>
        <dbReference type="ChEBI" id="CHEBI:65314"/>
        <dbReference type="ChEBI" id="CHEBI:65315"/>
        <dbReference type="EC" id="5.4.99.24"/>
    </reaction>
</comment>
<dbReference type="PROSITE" id="PS01129">
    <property type="entry name" value="PSI_RLU"/>
    <property type="match status" value="1"/>
</dbReference>
<evidence type="ECO:0000256" key="7">
    <source>
        <dbReference type="PROSITE-ProRule" id="PRU00182"/>
    </source>
</evidence>
<evidence type="ECO:0000256" key="4">
    <source>
        <dbReference type="ARBA" id="ARBA00022552"/>
    </source>
</evidence>
<gene>
    <name evidence="10" type="ORF">MMH89_02220</name>
</gene>
<dbReference type="PROSITE" id="PS50889">
    <property type="entry name" value="S4"/>
    <property type="match status" value="1"/>
</dbReference>
<dbReference type="PANTHER" id="PTHR21600">
    <property type="entry name" value="MITOCHONDRIAL RNA PSEUDOURIDINE SYNTHASE"/>
    <property type="match status" value="1"/>
</dbReference>
<dbReference type="SUPFAM" id="SSF55120">
    <property type="entry name" value="Pseudouridine synthase"/>
    <property type="match status" value="1"/>
</dbReference>
<evidence type="ECO:0000256" key="2">
    <source>
        <dbReference type="ARBA" id="ARBA00002876"/>
    </source>
</evidence>
<comment type="similarity">
    <text evidence="3 8">Belongs to the pseudouridine synthase RluA family.</text>
</comment>
<feature type="domain" description="RNA-binding S4" evidence="9">
    <location>
        <begin position="13"/>
        <end position="76"/>
    </location>
</feature>
<evidence type="ECO:0000256" key="6">
    <source>
        <dbReference type="ARBA" id="ARBA00023235"/>
    </source>
</evidence>
<dbReference type="Gene3D" id="3.30.2350.10">
    <property type="entry name" value="Pseudouridine synthase"/>
    <property type="match status" value="1"/>
</dbReference>
<dbReference type="InterPro" id="IPR020103">
    <property type="entry name" value="PsdUridine_synth_cat_dom_sf"/>
</dbReference>
<dbReference type="InterPro" id="IPR036986">
    <property type="entry name" value="S4_RNA-bd_sf"/>
</dbReference>
<dbReference type="InterPro" id="IPR002942">
    <property type="entry name" value="S4_RNA-bd"/>
</dbReference>
<evidence type="ECO:0000313" key="10">
    <source>
        <dbReference type="EMBL" id="UTC24963.1"/>
    </source>
</evidence>
<keyword evidence="4" id="KW-0698">rRNA processing</keyword>
<organism evidence="10 11">
    <name type="scientific">Candidatus Comchoanobacter bicostacola</name>
    <dbReference type="NCBI Taxonomy" id="2919598"/>
    <lineage>
        <taxon>Bacteria</taxon>
        <taxon>Pseudomonadati</taxon>
        <taxon>Pseudomonadota</taxon>
        <taxon>Gammaproteobacteria</taxon>
        <taxon>Candidatus Comchoanobacterales</taxon>
        <taxon>Candidatus Comchoanobacteraceae</taxon>
        <taxon>Candidatus Comchoanobacter</taxon>
    </lineage>
</organism>
<keyword evidence="11" id="KW-1185">Reference proteome</keyword>
<evidence type="ECO:0000256" key="8">
    <source>
        <dbReference type="RuleBase" id="RU362028"/>
    </source>
</evidence>
<dbReference type="EMBL" id="CP092900">
    <property type="protein sequence ID" value="UTC24963.1"/>
    <property type="molecule type" value="Genomic_DNA"/>
</dbReference>
<name>A0ABY5DKE8_9GAMM</name>
<dbReference type="EC" id="5.4.99.-" evidence="8"/>
<dbReference type="SMART" id="SM00363">
    <property type="entry name" value="S4"/>
    <property type="match status" value="1"/>
</dbReference>
<evidence type="ECO:0000256" key="5">
    <source>
        <dbReference type="ARBA" id="ARBA00022884"/>
    </source>
</evidence>
<proteinExistence type="inferred from homology"/>
<keyword evidence="6 8" id="KW-0413">Isomerase</keyword>
<dbReference type="InterPro" id="IPR006224">
    <property type="entry name" value="PsdUridine_synth_RluA-like_CS"/>
</dbReference>
<dbReference type="NCBIfam" id="TIGR00005">
    <property type="entry name" value="rluA_subfam"/>
    <property type="match status" value="1"/>
</dbReference>
<evidence type="ECO:0000256" key="3">
    <source>
        <dbReference type="ARBA" id="ARBA00010876"/>
    </source>
</evidence>
<dbReference type="CDD" id="cd00165">
    <property type="entry name" value="S4"/>
    <property type="match status" value="1"/>
</dbReference>
<dbReference type="CDD" id="cd02869">
    <property type="entry name" value="PseudoU_synth_RluA_like"/>
    <property type="match status" value="1"/>
</dbReference>
<dbReference type="RefSeq" id="WP_258568752.1">
    <property type="nucleotide sequence ID" value="NZ_CP092900.1"/>
</dbReference>
<dbReference type="Proteomes" id="UP001055955">
    <property type="component" value="Chromosome"/>
</dbReference>
<sequence length="293" mass="33412">MVLKVIVLDREGQRLDNYLFNIYKQTPKPHIYRMVRKGRIKVNGKRCKDHMYHLKKGDELIMPNPSSDPEKQPPNQELCKIISLSVVAENDDFWVLNKPPGLSVHQSNDELHGVVEVMRYLYPDAHLVHRIDRGTSGCLVIAKTYQALVSLQNIWRDKQVEKVYYAVVEGVPTWTQKSIRHPLKRLVKGAALEKVVVSASGQDAKTNFIVKKRGVGCSLLMASIETGRTHQIRVHAQSTGYAICGDKRYGGPEAKRYPRMMLHAYSLRFKWAGVEQCFSTPLPDSFSELTLDR</sequence>
<reference evidence="10 11" key="1">
    <citation type="journal article" date="2022" name="Nat. Microbiol.">
        <title>The microbiome of a bacterivorous marine choanoflagellate contains a resource-demanding obligate bacterial associate.</title>
        <authorList>
            <person name="Needham D.M."/>
            <person name="Poirier C."/>
            <person name="Bachy C."/>
            <person name="George E.E."/>
            <person name="Wilken S."/>
            <person name="Yung C.C.M."/>
            <person name="Limardo A.J."/>
            <person name="Morando M."/>
            <person name="Sudek L."/>
            <person name="Malmstrom R.R."/>
            <person name="Keeling P.J."/>
            <person name="Santoro A.E."/>
            <person name="Worden A.Z."/>
        </authorList>
    </citation>
    <scope>NUCLEOTIDE SEQUENCE [LARGE SCALE GENOMIC DNA]</scope>
    <source>
        <strain evidence="10 11">Comchoano-1</strain>
    </source>
</reference>
<dbReference type="InterPro" id="IPR006225">
    <property type="entry name" value="PsdUridine_synth_RluC/D"/>
</dbReference>
<evidence type="ECO:0000313" key="11">
    <source>
        <dbReference type="Proteomes" id="UP001055955"/>
    </source>
</evidence>
<dbReference type="Gene3D" id="3.10.290.10">
    <property type="entry name" value="RNA-binding S4 domain"/>
    <property type="match status" value="1"/>
</dbReference>
<evidence type="ECO:0000256" key="1">
    <source>
        <dbReference type="ARBA" id="ARBA00000381"/>
    </source>
</evidence>
<comment type="catalytic activity">
    <reaction evidence="8">
        <text>a uridine in RNA = a pseudouridine in RNA</text>
        <dbReference type="Rhea" id="RHEA:48348"/>
        <dbReference type="Rhea" id="RHEA-COMP:12068"/>
        <dbReference type="Rhea" id="RHEA-COMP:12069"/>
        <dbReference type="ChEBI" id="CHEBI:65314"/>
        <dbReference type="ChEBI" id="CHEBI:65315"/>
    </reaction>
</comment>
<dbReference type="InterPro" id="IPR006145">
    <property type="entry name" value="PsdUridine_synth_RsuA/RluA"/>
</dbReference>
<dbReference type="SUPFAM" id="SSF55174">
    <property type="entry name" value="Alpha-L RNA-binding motif"/>
    <property type="match status" value="1"/>
</dbReference>
<protein>
    <recommendedName>
        <fullName evidence="8">Pseudouridine synthase</fullName>
        <ecNumber evidence="8">5.4.99.-</ecNumber>
    </recommendedName>
</protein>
<dbReference type="PANTHER" id="PTHR21600:SF92">
    <property type="entry name" value="RIBOSOMAL LARGE SUBUNIT PSEUDOURIDINE SYNTHASE C"/>
    <property type="match status" value="1"/>
</dbReference>
<keyword evidence="5 7" id="KW-0694">RNA-binding</keyword>
<dbReference type="Pfam" id="PF01479">
    <property type="entry name" value="S4"/>
    <property type="match status" value="1"/>
</dbReference>
<evidence type="ECO:0000259" key="9">
    <source>
        <dbReference type="SMART" id="SM00363"/>
    </source>
</evidence>
<accession>A0ABY5DKE8</accession>